<dbReference type="EMBL" id="JBHSGV010000002">
    <property type="protein sequence ID" value="MFC4746887.1"/>
    <property type="molecule type" value="Genomic_DNA"/>
</dbReference>
<gene>
    <name evidence="1" type="ORF">ACFO5S_05495</name>
</gene>
<organism evidence="1 2">
    <name type="scientific">Flavobacterium branchiicola</name>
    <dbReference type="NCBI Taxonomy" id="1114875"/>
    <lineage>
        <taxon>Bacteria</taxon>
        <taxon>Pseudomonadati</taxon>
        <taxon>Bacteroidota</taxon>
        <taxon>Flavobacteriia</taxon>
        <taxon>Flavobacteriales</taxon>
        <taxon>Flavobacteriaceae</taxon>
        <taxon>Flavobacterium</taxon>
    </lineage>
</organism>
<proteinExistence type="predicted"/>
<comment type="caution">
    <text evidence="1">The sequence shown here is derived from an EMBL/GenBank/DDBJ whole genome shotgun (WGS) entry which is preliminary data.</text>
</comment>
<protein>
    <submittedName>
        <fullName evidence="1">Uncharacterized protein</fullName>
    </submittedName>
</protein>
<keyword evidence="2" id="KW-1185">Reference proteome</keyword>
<sequence length="337" mass="38580">MSLITFLFIKLSEIKMKILKNAVEAIQIGLEDFKSEDPRRAQSAIRNIFAGMLLLFKEQLRRKSPGNSDEVLIKQMIFPMFDCDGQLTFQGKGKKTVDVQQIKERFKGLGIIVDWKVFDEINDLRNNIEHYYTEKPSSVINEVVSKSFGIIRDFCIHYLKEEPIILLGQVEWDIFLETEEVYEKEKLQSEQSLLKVDWTYSVLSEAKNTIRCPSCKSDLIHAFDVQKYKPSEDLPLCCKKCNKEFDFSDVIEECVNEELAAEAYLAATDGGDDPYTDCPECGLSTFVFSEECCVACGYEQESKTCAVCGTSLDIEEAYDGEICSYHRWSMEKADSDK</sequence>
<dbReference type="Proteomes" id="UP001595935">
    <property type="component" value="Unassembled WGS sequence"/>
</dbReference>
<evidence type="ECO:0000313" key="2">
    <source>
        <dbReference type="Proteomes" id="UP001595935"/>
    </source>
</evidence>
<name>A0ABV9PC99_9FLAO</name>
<dbReference type="RefSeq" id="WP_379731431.1">
    <property type="nucleotide sequence ID" value="NZ_JBHSGV010000002.1"/>
</dbReference>
<accession>A0ABV9PC99</accession>
<evidence type="ECO:0000313" key="1">
    <source>
        <dbReference type="EMBL" id="MFC4746887.1"/>
    </source>
</evidence>
<reference evidence="2" key="1">
    <citation type="journal article" date="2019" name="Int. J. Syst. Evol. Microbiol.">
        <title>The Global Catalogue of Microorganisms (GCM) 10K type strain sequencing project: providing services to taxonomists for standard genome sequencing and annotation.</title>
        <authorList>
            <consortium name="The Broad Institute Genomics Platform"/>
            <consortium name="The Broad Institute Genome Sequencing Center for Infectious Disease"/>
            <person name="Wu L."/>
            <person name="Ma J."/>
        </authorList>
    </citation>
    <scope>NUCLEOTIDE SEQUENCE [LARGE SCALE GENOMIC DNA]</scope>
    <source>
        <strain evidence="2">WYCCWR 13023</strain>
    </source>
</reference>